<organism evidence="2">
    <name type="scientific">Paenibacillus sp. SYP-B3998</name>
    <dbReference type="NCBI Taxonomy" id="2678564"/>
    <lineage>
        <taxon>Bacteria</taxon>
        <taxon>Bacillati</taxon>
        <taxon>Bacillota</taxon>
        <taxon>Bacilli</taxon>
        <taxon>Bacillales</taxon>
        <taxon>Paenibacillaceae</taxon>
        <taxon>Paenibacillus</taxon>
    </lineage>
</organism>
<evidence type="ECO:0000313" key="2">
    <source>
        <dbReference type="EMBL" id="NEW06586.1"/>
    </source>
</evidence>
<dbReference type="AlphaFoldDB" id="A0A6G3ZWJ0"/>
<accession>A0A6G3ZWJ0</accession>
<evidence type="ECO:0000259" key="1">
    <source>
        <dbReference type="PROSITE" id="PS51186"/>
    </source>
</evidence>
<dbReference type="SUPFAM" id="SSF55729">
    <property type="entry name" value="Acyl-CoA N-acyltransferases (Nat)"/>
    <property type="match status" value="1"/>
</dbReference>
<dbReference type="Pfam" id="PF00583">
    <property type="entry name" value="Acetyltransf_1"/>
    <property type="match status" value="1"/>
</dbReference>
<dbReference type="PROSITE" id="PS51186">
    <property type="entry name" value="GNAT"/>
    <property type="match status" value="1"/>
</dbReference>
<feature type="domain" description="N-acetyltransferase" evidence="1">
    <location>
        <begin position="13"/>
        <end position="166"/>
    </location>
</feature>
<name>A0A6G3ZWJ0_9BACL</name>
<dbReference type="InterPro" id="IPR016181">
    <property type="entry name" value="Acyl_CoA_acyltransferase"/>
</dbReference>
<dbReference type="CDD" id="cd04301">
    <property type="entry name" value="NAT_SF"/>
    <property type="match status" value="1"/>
</dbReference>
<gene>
    <name evidence="2" type="ORF">GK047_11235</name>
</gene>
<dbReference type="Gene3D" id="3.40.630.30">
    <property type="match status" value="1"/>
</dbReference>
<dbReference type="RefSeq" id="WP_163945861.1">
    <property type="nucleotide sequence ID" value="NZ_JAAIKC010000003.1"/>
</dbReference>
<proteinExistence type="predicted"/>
<keyword evidence="2" id="KW-0808">Transferase</keyword>
<protein>
    <submittedName>
        <fullName evidence="2">GNAT family N-acetyltransferase</fullName>
    </submittedName>
</protein>
<dbReference type="GO" id="GO:0016747">
    <property type="term" value="F:acyltransferase activity, transferring groups other than amino-acyl groups"/>
    <property type="evidence" value="ECO:0007669"/>
    <property type="project" value="InterPro"/>
</dbReference>
<comment type="caution">
    <text evidence="2">The sequence shown here is derived from an EMBL/GenBank/DDBJ whole genome shotgun (WGS) entry which is preliminary data.</text>
</comment>
<reference evidence="2" key="1">
    <citation type="submission" date="2020-02" db="EMBL/GenBank/DDBJ databases">
        <authorList>
            <person name="Shen X.-R."/>
            <person name="Zhang Y.-X."/>
        </authorList>
    </citation>
    <scope>NUCLEOTIDE SEQUENCE</scope>
    <source>
        <strain evidence="2">SYP-B3998</strain>
    </source>
</reference>
<sequence>MTNEHLDVRQISLVFYEEEHQEALELFYLTDEQLQFTASPKAALDVAKSDKQRFPVVILSENVPVGFFVLHVGENIQPFTRNPNAILLRALSVNYEHQGNGYGKQVLRLLPSFVAMHFGEINEIVLAVNETNPIAKRLYEKMGYVDKGFRKEFDKGDQIILHYAVHA</sequence>
<dbReference type="EMBL" id="JAAIKC010000003">
    <property type="protein sequence ID" value="NEW06586.1"/>
    <property type="molecule type" value="Genomic_DNA"/>
</dbReference>
<dbReference type="InterPro" id="IPR000182">
    <property type="entry name" value="GNAT_dom"/>
</dbReference>